<dbReference type="AlphaFoldDB" id="A0A388K8X5"/>
<evidence type="ECO:0000313" key="3">
    <source>
        <dbReference type="Proteomes" id="UP000265515"/>
    </source>
</evidence>
<dbReference type="EMBL" id="BFEA01000074">
    <property type="protein sequence ID" value="GBG66469.1"/>
    <property type="molecule type" value="Genomic_DNA"/>
</dbReference>
<accession>A0A388K8X5</accession>
<keyword evidence="3" id="KW-1185">Reference proteome</keyword>
<comment type="caution">
    <text evidence="2">The sequence shown here is derived from an EMBL/GenBank/DDBJ whole genome shotgun (WGS) entry which is preliminary data.</text>
</comment>
<gene>
    <name evidence="2" type="ORF">CBR_g61512</name>
</gene>
<evidence type="ECO:0000256" key="1">
    <source>
        <dbReference type="SAM" id="MobiDB-lite"/>
    </source>
</evidence>
<organism evidence="2 3">
    <name type="scientific">Chara braunii</name>
    <name type="common">Braun's stonewort</name>
    <dbReference type="NCBI Taxonomy" id="69332"/>
    <lineage>
        <taxon>Eukaryota</taxon>
        <taxon>Viridiplantae</taxon>
        <taxon>Streptophyta</taxon>
        <taxon>Charophyceae</taxon>
        <taxon>Charales</taxon>
        <taxon>Characeae</taxon>
        <taxon>Chara</taxon>
    </lineage>
</organism>
<reference evidence="2 3" key="1">
    <citation type="journal article" date="2018" name="Cell">
        <title>The Chara Genome: Secondary Complexity and Implications for Plant Terrestrialization.</title>
        <authorList>
            <person name="Nishiyama T."/>
            <person name="Sakayama H."/>
            <person name="Vries J.D."/>
            <person name="Buschmann H."/>
            <person name="Saint-Marcoux D."/>
            <person name="Ullrich K.K."/>
            <person name="Haas F.B."/>
            <person name="Vanderstraeten L."/>
            <person name="Becker D."/>
            <person name="Lang D."/>
            <person name="Vosolsobe S."/>
            <person name="Rombauts S."/>
            <person name="Wilhelmsson P.K.I."/>
            <person name="Janitza P."/>
            <person name="Kern R."/>
            <person name="Heyl A."/>
            <person name="Rumpler F."/>
            <person name="Villalobos L.I.A.C."/>
            <person name="Clay J.M."/>
            <person name="Skokan R."/>
            <person name="Toyoda A."/>
            <person name="Suzuki Y."/>
            <person name="Kagoshima H."/>
            <person name="Schijlen E."/>
            <person name="Tajeshwar N."/>
            <person name="Catarino B."/>
            <person name="Hetherington A.J."/>
            <person name="Saltykova A."/>
            <person name="Bonnot C."/>
            <person name="Breuninger H."/>
            <person name="Symeonidi A."/>
            <person name="Radhakrishnan G.V."/>
            <person name="Van Nieuwerburgh F."/>
            <person name="Deforce D."/>
            <person name="Chang C."/>
            <person name="Karol K.G."/>
            <person name="Hedrich R."/>
            <person name="Ulvskov P."/>
            <person name="Glockner G."/>
            <person name="Delwiche C.F."/>
            <person name="Petrasek J."/>
            <person name="Van de Peer Y."/>
            <person name="Friml J."/>
            <person name="Beilby M."/>
            <person name="Dolan L."/>
            <person name="Kohara Y."/>
            <person name="Sugano S."/>
            <person name="Fujiyama A."/>
            <person name="Delaux P.-M."/>
            <person name="Quint M."/>
            <person name="TheiBen G."/>
            <person name="Hagemann M."/>
            <person name="Harholt J."/>
            <person name="Dunand C."/>
            <person name="Zachgo S."/>
            <person name="Langdale J."/>
            <person name="Maumus F."/>
            <person name="Straeten D.V.D."/>
            <person name="Gould S.B."/>
            <person name="Rensing S.A."/>
        </authorList>
    </citation>
    <scope>NUCLEOTIDE SEQUENCE [LARGE SCALE GENOMIC DNA]</scope>
    <source>
        <strain evidence="2 3">S276</strain>
    </source>
</reference>
<name>A0A388K8X5_CHABU</name>
<sequence>MQAMVAALPLTYRTKTIQVSNFVTGGARAASINHTSEACTTEGMPVAGQNDCGAFTITVKCTLAPAERSAVEERCRRGKDAWGGKRRGRDVGDDRGGENERVLLHPRTERRKGEWITDGDKTMRNIGGEDGGDEVRGGEVAETETGGAVVGETRRGDSASGNAGMVTDAMEECTETKGDKAAVVVTDAMEEHTKTKGDTTAVVAPDAMEKHTETKGDTAVAGRVAPAESIVEATKADEEEVANRKGAARITNGMERVTKTDEDTGAVDIGNEEEAVIGLTGADNEEGAVTGVVRGQCVDTRESG</sequence>
<dbReference type="Proteomes" id="UP000265515">
    <property type="component" value="Unassembled WGS sequence"/>
</dbReference>
<protein>
    <submittedName>
        <fullName evidence="2">Uncharacterized protein</fullName>
    </submittedName>
</protein>
<proteinExistence type="predicted"/>
<dbReference type="Gramene" id="GBG66469">
    <property type="protein sequence ID" value="GBG66469"/>
    <property type="gene ID" value="CBR_g61512"/>
</dbReference>
<evidence type="ECO:0000313" key="2">
    <source>
        <dbReference type="EMBL" id="GBG66469.1"/>
    </source>
</evidence>
<feature type="region of interest" description="Disordered" evidence="1">
    <location>
        <begin position="119"/>
        <end position="146"/>
    </location>
</feature>
<feature type="region of interest" description="Disordered" evidence="1">
    <location>
        <begin position="80"/>
        <end position="99"/>
    </location>
</feature>